<dbReference type="AlphaFoldDB" id="A0A4C1VPI6"/>
<reference evidence="1 2" key="1">
    <citation type="journal article" date="2019" name="Commun. Biol.">
        <title>The bagworm genome reveals a unique fibroin gene that provides high tensile strength.</title>
        <authorList>
            <person name="Kono N."/>
            <person name="Nakamura H."/>
            <person name="Ohtoshi R."/>
            <person name="Tomita M."/>
            <person name="Numata K."/>
            <person name="Arakawa K."/>
        </authorList>
    </citation>
    <scope>NUCLEOTIDE SEQUENCE [LARGE SCALE GENOMIC DNA]</scope>
</reference>
<protein>
    <submittedName>
        <fullName evidence="1">Uncharacterized protein</fullName>
    </submittedName>
</protein>
<evidence type="ECO:0000313" key="2">
    <source>
        <dbReference type="Proteomes" id="UP000299102"/>
    </source>
</evidence>
<dbReference type="EMBL" id="BGZK01000383">
    <property type="protein sequence ID" value="GBP40573.1"/>
    <property type="molecule type" value="Genomic_DNA"/>
</dbReference>
<dbReference type="Proteomes" id="UP000299102">
    <property type="component" value="Unassembled WGS sequence"/>
</dbReference>
<gene>
    <name evidence="1" type="ORF">EVAR_7574_1</name>
</gene>
<proteinExistence type="predicted"/>
<accession>A0A4C1VPI6</accession>
<name>A0A4C1VPI6_EUMVA</name>
<comment type="caution">
    <text evidence="1">The sequence shown here is derived from an EMBL/GenBank/DDBJ whole genome shotgun (WGS) entry which is preliminary data.</text>
</comment>
<sequence length="138" mass="15151">MPEIYENIFSYYEKKILNFPARAAYSSEVARGVPPAMTGKSFRATLRARLASSEGLVSLTCPSRISLWGSDAAAIDFPAFNRSVSQNSSVSALLRGFVYYAVPVLLASTFSGSNAPINLSPTRWDFVLNSEFVLSRRL</sequence>
<keyword evidence="2" id="KW-1185">Reference proteome</keyword>
<organism evidence="1 2">
    <name type="scientific">Eumeta variegata</name>
    <name type="common">Bagworm moth</name>
    <name type="synonym">Eumeta japonica</name>
    <dbReference type="NCBI Taxonomy" id="151549"/>
    <lineage>
        <taxon>Eukaryota</taxon>
        <taxon>Metazoa</taxon>
        <taxon>Ecdysozoa</taxon>
        <taxon>Arthropoda</taxon>
        <taxon>Hexapoda</taxon>
        <taxon>Insecta</taxon>
        <taxon>Pterygota</taxon>
        <taxon>Neoptera</taxon>
        <taxon>Endopterygota</taxon>
        <taxon>Lepidoptera</taxon>
        <taxon>Glossata</taxon>
        <taxon>Ditrysia</taxon>
        <taxon>Tineoidea</taxon>
        <taxon>Psychidae</taxon>
        <taxon>Oiketicinae</taxon>
        <taxon>Eumeta</taxon>
    </lineage>
</organism>
<evidence type="ECO:0000313" key="1">
    <source>
        <dbReference type="EMBL" id="GBP40573.1"/>
    </source>
</evidence>